<proteinExistence type="inferred from homology"/>
<dbReference type="SMART" id="SM01117">
    <property type="entry name" value="Cyt-b5"/>
    <property type="match status" value="1"/>
</dbReference>
<evidence type="ECO:0000256" key="6">
    <source>
        <dbReference type="ARBA" id="ARBA00023136"/>
    </source>
</evidence>
<dbReference type="InterPro" id="IPR018506">
    <property type="entry name" value="Cyt_B5_heme-BS"/>
</dbReference>
<evidence type="ECO:0000256" key="4">
    <source>
        <dbReference type="ARBA" id="ARBA00022723"/>
    </source>
</evidence>
<feature type="domain" description="Cytochrome b5 heme-binding" evidence="8">
    <location>
        <begin position="5"/>
        <end position="81"/>
    </location>
</feature>
<dbReference type="EMBL" id="MK071979">
    <property type="protein sequence ID" value="AYV75195.1"/>
    <property type="molecule type" value="Genomic_DNA"/>
</dbReference>
<evidence type="ECO:0000256" key="2">
    <source>
        <dbReference type="ARBA" id="ARBA00022617"/>
    </source>
</evidence>
<evidence type="ECO:0000259" key="8">
    <source>
        <dbReference type="PROSITE" id="PS50255"/>
    </source>
</evidence>
<evidence type="ECO:0000256" key="5">
    <source>
        <dbReference type="ARBA" id="ARBA00023004"/>
    </source>
</evidence>
<keyword evidence="6" id="KW-0472">Membrane</keyword>
<dbReference type="GO" id="GO:0046872">
    <property type="term" value="F:metal ion binding"/>
    <property type="evidence" value="ECO:0007669"/>
    <property type="project" value="UniProtKB-KW"/>
</dbReference>
<evidence type="ECO:0000256" key="1">
    <source>
        <dbReference type="ARBA" id="ARBA00004370"/>
    </source>
</evidence>
<keyword evidence="5" id="KW-0408">Iron</keyword>
<protein>
    <submittedName>
        <fullName evidence="9">Putative cytochrome b5</fullName>
    </submittedName>
</protein>
<dbReference type="Pfam" id="PF00173">
    <property type="entry name" value="Cyt-b5"/>
    <property type="match status" value="1"/>
</dbReference>
<dbReference type="GO" id="GO:0020037">
    <property type="term" value="F:heme binding"/>
    <property type="evidence" value="ECO:0007669"/>
    <property type="project" value="InterPro"/>
</dbReference>
<dbReference type="GO" id="GO:0016020">
    <property type="term" value="C:membrane"/>
    <property type="evidence" value="ECO:0007669"/>
    <property type="project" value="UniProtKB-SubCell"/>
</dbReference>
<dbReference type="PANTHER" id="PTHR19359">
    <property type="entry name" value="CYTOCHROME B5"/>
    <property type="match status" value="1"/>
</dbReference>
<organism evidence="9">
    <name type="scientific">Terrestrivirus sp</name>
    <dbReference type="NCBI Taxonomy" id="2487775"/>
    <lineage>
        <taxon>Viruses</taxon>
        <taxon>Varidnaviria</taxon>
        <taxon>Bamfordvirae</taxon>
        <taxon>Nucleocytoviricota</taxon>
        <taxon>Megaviricetes</taxon>
        <taxon>Imitervirales</taxon>
        <taxon>Mimiviridae</taxon>
        <taxon>Klosneuvirinae</taxon>
    </lineage>
</organism>
<evidence type="ECO:0000256" key="7">
    <source>
        <dbReference type="ARBA" id="ARBA00038168"/>
    </source>
</evidence>
<accession>A0A3G4ZK34</accession>
<keyword evidence="4" id="KW-0479">Metal-binding</keyword>
<dbReference type="FunFam" id="3.10.120.10:FF:000002">
    <property type="entry name" value="Cytochrome b5 type B"/>
    <property type="match status" value="1"/>
</dbReference>
<dbReference type="InterPro" id="IPR036400">
    <property type="entry name" value="Cyt_B5-like_heme/steroid_sf"/>
</dbReference>
<keyword evidence="3" id="KW-0812">Transmembrane</keyword>
<evidence type="ECO:0000256" key="3">
    <source>
        <dbReference type="ARBA" id="ARBA00022692"/>
    </source>
</evidence>
<dbReference type="PRINTS" id="PR00363">
    <property type="entry name" value="CYTOCHROMEB5"/>
</dbReference>
<dbReference type="SUPFAM" id="SSF55856">
    <property type="entry name" value="Cytochrome b5-like heme/steroid binding domain"/>
    <property type="match status" value="1"/>
</dbReference>
<dbReference type="PROSITE" id="PS50255">
    <property type="entry name" value="CYTOCHROME_B5_2"/>
    <property type="match status" value="1"/>
</dbReference>
<gene>
    <name evidence="9" type="ORF">Terrestrivirus1_69</name>
</gene>
<sequence>MTSDTKYFTREEVSKHNSESDCWIILNNSVYDVTSFLQDHPGGSHAIMTCAGKDATDDFKSVCHSSSANTFKEDFLVGKLREDQA</sequence>
<evidence type="ECO:0000313" key="9">
    <source>
        <dbReference type="EMBL" id="AYV75195.1"/>
    </source>
</evidence>
<dbReference type="InterPro" id="IPR001199">
    <property type="entry name" value="Cyt_B5-like_heme/steroid-bd"/>
</dbReference>
<keyword evidence="2" id="KW-0349">Heme</keyword>
<reference evidence="9" key="1">
    <citation type="submission" date="2018-10" db="EMBL/GenBank/DDBJ databases">
        <title>Hidden diversity of soil giant viruses.</title>
        <authorList>
            <person name="Schulz F."/>
            <person name="Alteio L."/>
            <person name="Goudeau D."/>
            <person name="Ryan E.M."/>
            <person name="Malmstrom R.R."/>
            <person name="Blanchard J."/>
            <person name="Woyke T."/>
        </authorList>
    </citation>
    <scope>NUCLEOTIDE SEQUENCE</scope>
    <source>
        <strain evidence="9">TEV1</strain>
    </source>
</reference>
<dbReference type="InterPro" id="IPR050668">
    <property type="entry name" value="Cytochrome_b5"/>
</dbReference>
<comment type="subcellular location">
    <subcellularLocation>
        <location evidence="1">Membrane</location>
    </subcellularLocation>
</comment>
<comment type="similarity">
    <text evidence="7">Belongs to the cytochrome b5 family.</text>
</comment>
<dbReference type="PROSITE" id="PS00191">
    <property type="entry name" value="CYTOCHROME_B5_1"/>
    <property type="match status" value="1"/>
</dbReference>
<dbReference type="Gene3D" id="3.10.120.10">
    <property type="entry name" value="Cytochrome b5-like heme/steroid binding domain"/>
    <property type="match status" value="1"/>
</dbReference>
<name>A0A3G4ZK34_9VIRU</name>